<keyword evidence="5 7" id="KW-0067">ATP-binding</keyword>
<feature type="binding site" evidence="7 9">
    <location>
        <position position="52"/>
    </location>
    <ligand>
        <name>ATP</name>
        <dbReference type="ChEBI" id="CHEBI:30616"/>
    </ligand>
</feature>
<evidence type="ECO:0000256" key="7">
    <source>
        <dbReference type="PIRSR" id="PIRSR630616-2"/>
    </source>
</evidence>
<dbReference type="PANTHER" id="PTHR24350">
    <property type="entry name" value="SERINE/THREONINE-PROTEIN KINASE IAL-RELATED"/>
    <property type="match status" value="1"/>
</dbReference>
<reference evidence="13" key="1">
    <citation type="submission" date="2016-10" db="EMBL/GenBank/DDBJ databases">
        <authorList>
            <person name="Benchimol M."/>
            <person name="Almeida L.G."/>
            <person name="Vasconcelos A.T."/>
            <person name="Perreira-Neves A."/>
            <person name="Rosa I.A."/>
            <person name="Tasca T."/>
            <person name="Bogo M.R."/>
            <person name="de Souza W."/>
        </authorList>
    </citation>
    <scope>NUCLEOTIDE SEQUENCE [LARGE SCALE GENOMIC DNA]</scope>
    <source>
        <strain evidence="13">K</strain>
    </source>
</reference>
<feature type="binding site" evidence="7">
    <location>
        <position position="164"/>
    </location>
    <ligand>
        <name>ATP</name>
        <dbReference type="ChEBI" id="CHEBI:30616"/>
    </ligand>
</feature>
<comment type="similarity">
    <text evidence="10">Belongs to the protein kinase superfamily.</text>
</comment>
<dbReference type="GO" id="GO:0004674">
    <property type="term" value="F:protein serine/threonine kinase activity"/>
    <property type="evidence" value="ECO:0007669"/>
    <property type="project" value="UniProtKB-KW"/>
</dbReference>
<evidence type="ECO:0000256" key="8">
    <source>
        <dbReference type="PIRSR" id="PIRSR630616-3"/>
    </source>
</evidence>
<evidence type="ECO:0000313" key="14">
    <source>
        <dbReference type="Proteomes" id="UP000179807"/>
    </source>
</evidence>
<dbReference type="InterPro" id="IPR017441">
    <property type="entry name" value="Protein_kinase_ATP_BS"/>
</dbReference>
<evidence type="ECO:0000256" key="2">
    <source>
        <dbReference type="ARBA" id="ARBA00022679"/>
    </source>
</evidence>
<dbReference type="Gene3D" id="1.10.510.10">
    <property type="entry name" value="Transferase(Phosphotransferase) domain 1"/>
    <property type="match status" value="1"/>
</dbReference>
<dbReference type="InterPro" id="IPR030616">
    <property type="entry name" value="Aur-like"/>
</dbReference>
<evidence type="ECO:0000256" key="1">
    <source>
        <dbReference type="ARBA" id="ARBA00022527"/>
    </source>
</evidence>
<evidence type="ECO:0000256" key="9">
    <source>
        <dbReference type="PROSITE-ProRule" id="PRU10141"/>
    </source>
</evidence>
<dbReference type="PROSITE" id="PS00108">
    <property type="entry name" value="PROTEIN_KINASE_ST"/>
    <property type="match status" value="1"/>
</dbReference>
<feature type="compositionally biased region" description="Polar residues" evidence="11">
    <location>
        <begin position="426"/>
        <end position="439"/>
    </location>
</feature>
<comment type="caution">
    <text evidence="13">The sequence shown here is derived from an EMBL/GenBank/DDBJ whole genome shotgun (WGS) entry which is preliminary data.</text>
</comment>
<dbReference type="PROSITE" id="PS00107">
    <property type="entry name" value="PROTEIN_KINASE_ATP"/>
    <property type="match status" value="1"/>
</dbReference>
<feature type="region of interest" description="Disordered" evidence="11">
    <location>
        <begin position="370"/>
        <end position="456"/>
    </location>
</feature>
<dbReference type="SMART" id="SM00220">
    <property type="entry name" value="S_TKc"/>
    <property type="match status" value="1"/>
</dbReference>
<evidence type="ECO:0000256" key="10">
    <source>
        <dbReference type="RuleBase" id="RU000304"/>
    </source>
</evidence>
<evidence type="ECO:0000313" key="13">
    <source>
        <dbReference type="EMBL" id="OHT12317.1"/>
    </source>
</evidence>
<keyword evidence="3 7" id="KW-0547">Nucleotide-binding</keyword>
<feature type="active site" description="Proton acceptor" evidence="6">
    <location>
        <position position="146"/>
    </location>
</feature>
<feature type="compositionally biased region" description="Polar residues" evidence="11">
    <location>
        <begin position="404"/>
        <end position="419"/>
    </location>
</feature>
<dbReference type="Pfam" id="PF00069">
    <property type="entry name" value="Pkinase"/>
    <property type="match status" value="1"/>
</dbReference>
<dbReference type="InterPro" id="IPR000719">
    <property type="entry name" value="Prot_kinase_dom"/>
</dbReference>
<gene>
    <name evidence="13" type="ORF">TRFO_17900</name>
</gene>
<dbReference type="GeneID" id="94834561"/>
<feature type="domain" description="Protein kinase" evidence="12">
    <location>
        <begin position="23"/>
        <end position="273"/>
    </location>
</feature>
<dbReference type="PROSITE" id="PS50011">
    <property type="entry name" value="PROTEIN_KINASE_DOM"/>
    <property type="match status" value="1"/>
</dbReference>
<keyword evidence="2" id="KW-0808">Transferase</keyword>
<dbReference type="FunFam" id="1.10.510.10:FF:001339">
    <property type="entry name" value="CAMK family protein kinase"/>
    <property type="match status" value="1"/>
</dbReference>
<dbReference type="SUPFAM" id="SSF56112">
    <property type="entry name" value="Protein kinase-like (PK-like)"/>
    <property type="match status" value="1"/>
</dbReference>
<keyword evidence="1 10" id="KW-0723">Serine/threonine-protein kinase</keyword>
<evidence type="ECO:0000256" key="5">
    <source>
        <dbReference type="ARBA" id="ARBA00022840"/>
    </source>
</evidence>
<evidence type="ECO:0000256" key="11">
    <source>
        <dbReference type="SAM" id="MobiDB-lite"/>
    </source>
</evidence>
<accession>A0A1J4KS68</accession>
<dbReference type="GO" id="GO:0005524">
    <property type="term" value="F:ATP binding"/>
    <property type="evidence" value="ECO:0007669"/>
    <property type="project" value="UniProtKB-UniRule"/>
</dbReference>
<dbReference type="InterPro" id="IPR008271">
    <property type="entry name" value="Ser/Thr_kinase_AS"/>
</dbReference>
<dbReference type="EMBL" id="MLAK01000566">
    <property type="protein sequence ID" value="OHT12317.1"/>
    <property type="molecule type" value="Genomic_DNA"/>
</dbReference>
<keyword evidence="4 13" id="KW-0418">Kinase</keyword>
<proteinExistence type="inferred from homology"/>
<evidence type="ECO:0000256" key="6">
    <source>
        <dbReference type="PIRSR" id="PIRSR630616-1"/>
    </source>
</evidence>
<organism evidence="13 14">
    <name type="scientific">Tritrichomonas foetus</name>
    <dbReference type="NCBI Taxonomy" id="1144522"/>
    <lineage>
        <taxon>Eukaryota</taxon>
        <taxon>Metamonada</taxon>
        <taxon>Parabasalia</taxon>
        <taxon>Tritrichomonadida</taxon>
        <taxon>Tritrichomonadidae</taxon>
        <taxon>Tritrichomonas</taxon>
    </lineage>
</organism>
<sequence>MEEGEKNEEEIEKEKPLLTIDDFEIMEQIGKGAFSHVHVAKHVPTGCYCAAKIIEINSLKDEEFAGIMREVSVFMQVDHPNICNLYRISMTDDQLIFFMEYASRGTLLDYVNSKSGLTEFEAQRYFIQIFSALRHLHIYHFLVHRDLKLENILIDAKGNMKLTDFGLAGSYYNNHMRTFVGTAGYQPPEILAGNEYDEKCDVWSLGVCLYAMITGTLPFSTQNASFRALVQEASEMIYPQNFSPPLVDILRKMFEIRPNQRPSLIQLQSHPWLRGVPQLGTNVAPTPVIFYKVPNLSVVKKFKRRTIKPDPKILEQCEEKGIDKEQLTDLLSKGATSPETAIYFCLLHPLQQKPEKPKFKPTPPPVPIIPGSRQKRATGLSAPLPPNIQKLDRSMGPRKGSVPLFSSTSKTPQVVTPTGKQHPVRASSNKSNPIMASTNRLLKKPVTPTTPKRRPL</sequence>
<feature type="binding site" evidence="7">
    <location>
        <begin position="150"/>
        <end position="151"/>
    </location>
    <ligand>
        <name>ATP</name>
        <dbReference type="ChEBI" id="CHEBI:30616"/>
    </ligand>
</feature>
<name>A0A1J4KS68_9EUKA</name>
<evidence type="ECO:0000256" key="3">
    <source>
        <dbReference type="ARBA" id="ARBA00022741"/>
    </source>
</evidence>
<dbReference type="Proteomes" id="UP000179807">
    <property type="component" value="Unassembled WGS sequence"/>
</dbReference>
<dbReference type="OrthoDB" id="10252354at2759"/>
<dbReference type="VEuPathDB" id="TrichDB:TRFO_17900"/>
<dbReference type="AlphaFoldDB" id="A0A1J4KS68"/>
<feature type="cross-link" description="Glycyl lysine isopeptide (Lys-Gly) (interchain with G-Cter in SUMO2)" evidence="8">
    <location>
        <position position="148"/>
    </location>
</feature>
<evidence type="ECO:0000259" key="12">
    <source>
        <dbReference type="PROSITE" id="PS50011"/>
    </source>
</evidence>
<feature type="binding site" evidence="7">
    <location>
        <begin position="100"/>
        <end position="102"/>
    </location>
    <ligand>
        <name>ATP</name>
        <dbReference type="ChEBI" id="CHEBI:30616"/>
    </ligand>
</feature>
<dbReference type="InterPro" id="IPR011009">
    <property type="entry name" value="Kinase-like_dom_sf"/>
</dbReference>
<evidence type="ECO:0000256" key="4">
    <source>
        <dbReference type="ARBA" id="ARBA00022777"/>
    </source>
</evidence>
<keyword evidence="14" id="KW-1185">Reference proteome</keyword>
<dbReference type="RefSeq" id="XP_068365453.1">
    <property type="nucleotide sequence ID" value="XM_068499857.1"/>
</dbReference>
<dbReference type="CDD" id="cd14003">
    <property type="entry name" value="STKc_AMPK-like"/>
    <property type="match status" value="1"/>
</dbReference>
<protein>
    <submittedName>
        <fullName evidence="13">CAMK family protein kinase</fullName>
    </submittedName>
</protein>